<proteinExistence type="predicted"/>
<dbReference type="HOGENOM" id="CLU_1529366_0_0_6"/>
<dbReference type="PATRIC" id="fig|1120926.3.peg.3590"/>
<evidence type="ECO:0000256" key="1">
    <source>
        <dbReference type="SAM" id="SignalP"/>
    </source>
</evidence>
<dbReference type="AlphaFoldDB" id="N8ZKM3"/>
<evidence type="ECO:0000313" key="3">
    <source>
        <dbReference type="Proteomes" id="UP000013117"/>
    </source>
</evidence>
<sequence>MINKISLAIIICIFTCTTFAQESETSINSKAETSIQDPNQLNSNKKQDILNDILQIQDVLEELVPQMEKIQQHIHAYSPKSDQQNNFMSNERIKLNQSIDINSKKLTEISIKSDEGRVYLKQVQELLTLLKELDDFSYSDKKYNAIKKEYSEKIKQHKNYQQYLKTKLGLVDSDK</sequence>
<keyword evidence="3" id="KW-1185">Reference proteome</keyword>
<dbReference type="RefSeq" id="WP_004867922.1">
    <property type="nucleotide sequence ID" value="NZ_ASYY01000012.1"/>
</dbReference>
<dbReference type="EMBL" id="APPN01000080">
    <property type="protein sequence ID" value="ENV32308.1"/>
    <property type="molecule type" value="Genomic_DNA"/>
</dbReference>
<organism evidence="2 3">
    <name type="scientific">Acinetobacter gerneri DSM 14967 = CIP 107464 = MTCC 9824</name>
    <dbReference type="NCBI Taxonomy" id="1120926"/>
    <lineage>
        <taxon>Bacteria</taxon>
        <taxon>Pseudomonadati</taxon>
        <taxon>Pseudomonadota</taxon>
        <taxon>Gammaproteobacteria</taxon>
        <taxon>Moraxellales</taxon>
        <taxon>Moraxellaceae</taxon>
        <taxon>Acinetobacter</taxon>
    </lineage>
</organism>
<reference evidence="2 3" key="1">
    <citation type="submission" date="2013-02" db="EMBL/GenBank/DDBJ databases">
        <title>The Genome Sequence of Acinetobacter gerneri CIP 107464.</title>
        <authorList>
            <consortium name="The Broad Institute Genome Sequencing Platform"/>
            <consortium name="The Broad Institute Genome Sequencing Center for Infectious Disease"/>
            <person name="Cerqueira G."/>
            <person name="Feldgarden M."/>
            <person name="Courvalin P."/>
            <person name="Perichon B."/>
            <person name="Grillot-Courvalin C."/>
            <person name="Clermont D."/>
            <person name="Rocha E."/>
            <person name="Yoon E.-J."/>
            <person name="Nemec A."/>
            <person name="Walker B."/>
            <person name="Young S.K."/>
            <person name="Zeng Q."/>
            <person name="Gargeya S."/>
            <person name="Fitzgerald M."/>
            <person name="Haas B."/>
            <person name="Abouelleil A."/>
            <person name="Alvarado L."/>
            <person name="Arachchi H.M."/>
            <person name="Berlin A.M."/>
            <person name="Chapman S.B."/>
            <person name="Dewar J."/>
            <person name="Goldberg J."/>
            <person name="Griggs A."/>
            <person name="Gujja S."/>
            <person name="Hansen M."/>
            <person name="Howarth C."/>
            <person name="Imamovic A."/>
            <person name="Larimer J."/>
            <person name="McCowan C."/>
            <person name="Murphy C."/>
            <person name="Neiman D."/>
            <person name="Pearson M."/>
            <person name="Priest M."/>
            <person name="Roberts A."/>
            <person name="Saif S."/>
            <person name="Shea T."/>
            <person name="Sisk P."/>
            <person name="Sykes S."/>
            <person name="Wortman J."/>
            <person name="Nusbaum C."/>
            <person name="Birren B."/>
        </authorList>
    </citation>
    <scope>NUCLEOTIDE SEQUENCE [LARGE SCALE GENOMIC DNA]</scope>
    <source>
        <strain evidence="2 3">CIP 107464</strain>
    </source>
</reference>
<name>N8ZKM3_9GAMM</name>
<feature type="signal peptide" evidence="1">
    <location>
        <begin position="1"/>
        <end position="20"/>
    </location>
</feature>
<dbReference type="GeneID" id="84210958"/>
<gene>
    <name evidence="2" type="ORF">F960_03702</name>
</gene>
<evidence type="ECO:0000313" key="2">
    <source>
        <dbReference type="EMBL" id="ENV32308.1"/>
    </source>
</evidence>
<protein>
    <submittedName>
        <fullName evidence="2">Uncharacterized protein</fullName>
    </submittedName>
</protein>
<dbReference type="Proteomes" id="UP000013117">
    <property type="component" value="Unassembled WGS sequence"/>
</dbReference>
<feature type="chain" id="PRO_5004137978" evidence="1">
    <location>
        <begin position="21"/>
        <end position="175"/>
    </location>
</feature>
<accession>N8ZKM3</accession>
<comment type="caution">
    <text evidence="2">The sequence shown here is derived from an EMBL/GenBank/DDBJ whole genome shotgun (WGS) entry which is preliminary data.</text>
</comment>
<keyword evidence="1" id="KW-0732">Signal</keyword>